<evidence type="ECO:0000313" key="2">
    <source>
        <dbReference type="Proteomes" id="UP000002729"/>
    </source>
</evidence>
<dbReference type="KEGG" id="aaf:AURANDRAFT_67495"/>
<name>F0YLC6_AURAN</name>
<evidence type="ECO:0000313" key="1">
    <source>
        <dbReference type="EMBL" id="EGB04104.1"/>
    </source>
</evidence>
<dbReference type="AlphaFoldDB" id="F0YLC6"/>
<dbReference type="Proteomes" id="UP000002729">
    <property type="component" value="Unassembled WGS sequence"/>
</dbReference>
<dbReference type="InParanoid" id="F0YLC6"/>
<proteinExistence type="predicted"/>
<dbReference type="RefSeq" id="XP_009041229.1">
    <property type="nucleotide sequence ID" value="XM_009042981.1"/>
</dbReference>
<dbReference type="EMBL" id="GL833156">
    <property type="protein sequence ID" value="EGB04104.1"/>
    <property type="molecule type" value="Genomic_DNA"/>
</dbReference>
<sequence>MNARATRSVATDPDFFLVETPESLIGLHVIHLKRETILRVESRHKLPREIGCYRPRHDRKTDVPLCLAEARISPWSQTAWAMIPLHPNELTLACQHCLSAGIANVSQVYNIELEYKNRFDSMCPRFPLSARMTHALLVEMTVATAPISTGSPKSVPVP</sequence>
<dbReference type="GeneID" id="20226267"/>
<keyword evidence="2" id="KW-1185">Reference proteome</keyword>
<organism evidence="2">
    <name type="scientific">Aureococcus anophagefferens</name>
    <name type="common">Harmful bloom alga</name>
    <dbReference type="NCBI Taxonomy" id="44056"/>
    <lineage>
        <taxon>Eukaryota</taxon>
        <taxon>Sar</taxon>
        <taxon>Stramenopiles</taxon>
        <taxon>Ochrophyta</taxon>
        <taxon>Pelagophyceae</taxon>
        <taxon>Pelagomonadales</taxon>
        <taxon>Pelagomonadaceae</taxon>
        <taxon>Aureococcus</taxon>
    </lineage>
</organism>
<accession>F0YLC6</accession>
<reference evidence="1 2" key="1">
    <citation type="journal article" date="2011" name="Proc. Natl. Acad. Sci. U.S.A.">
        <title>Niche of harmful alga Aureococcus anophagefferens revealed through ecogenomics.</title>
        <authorList>
            <person name="Gobler C.J."/>
            <person name="Berry D.L."/>
            <person name="Dyhrman S.T."/>
            <person name="Wilhelm S.W."/>
            <person name="Salamov A."/>
            <person name="Lobanov A.V."/>
            <person name="Zhang Y."/>
            <person name="Collier J.L."/>
            <person name="Wurch L.L."/>
            <person name="Kustka A.B."/>
            <person name="Dill B.D."/>
            <person name="Shah M."/>
            <person name="VerBerkmoes N.C."/>
            <person name="Kuo A."/>
            <person name="Terry A."/>
            <person name="Pangilinan J."/>
            <person name="Lindquist E.A."/>
            <person name="Lucas S."/>
            <person name="Paulsen I.T."/>
            <person name="Hattenrath-Lehmann T.K."/>
            <person name="Talmage S.C."/>
            <person name="Walker E.A."/>
            <person name="Koch F."/>
            <person name="Burson A.M."/>
            <person name="Marcoval M.A."/>
            <person name="Tang Y.Z."/>
            <person name="Lecleir G.R."/>
            <person name="Coyne K.J."/>
            <person name="Berg G.M."/>
            <person name="Bertrand E.M."/>
            <person name="Saito M.A."/>
            <person name="Gladyshev V.N."/>
            <person name="Grigoriev I.V."/>
        </authorList>
    </citation>
    <scope>NUCLEOTIDE SEQUENCE [LARGE SCALE GENOMIC DNA]</scope>
    <source>
        <strain evidence="2">CCMP 1984</strain>
    </source>
</reference>
<gene>
    <name evidence="1" type="ORF">AURANDRAFT_67495</name>
</gene>
<protein>
    <submittedName>
        <fullName evidence="1">Uncharacterized protein</fullName>
    </submittedName>
</protein>